<evidence type="ECO:0000256" key="1">
    <source>
        <dbReference type="SAM" id="SignalP"/>
    </source>
</evidence>
<dbReference type="STRING" id="1631871.FOL01_0742"/>
<keyword evidence="3" id="KW-1185">Reference proteome</keyword>
<dbReference type="RefSeq" id="WP_075269442.1">
    <property type="nucleotide sequence ID" value="NZ_CP014332.1"/>
</dbReference>
<reference evidence="2 3" key="1">
    <citation type="submission" date="2016-02" db="EMBL/GenBank/DDBJ databases">
        <title>Complete Genome Sequence of Weissella jogaejeotgali FOL01.</title>
        <authorList>
            <person name="Lee J.-H."/>
            <person name="Ku H.-J."/>
        </authorList>
    </citation>
    <scope>NUCLEOTIDE SEQUENCE [LARGE SCALE GENOMIC DNA]</scope>
    <source>
        <strain evidence="2 3">FOL01</strain>
    </source>
</reference>
<accession>A0A1L6RAL5</accession>
<proteinExistence type="predicted"/>
<protein>
    <submittedName>
        <fullName evidence="2">Extracellular protein</fullName>
    </submittedName>
</protein>
<gene>
    <name evidence="2" type="ORF">FOL01_0742</name>
</gene>
<feature type="signal peptide" evidence="1">
    <location>
        <begin position="1"/>
        <end position="24"/>
    </location>
</feature>
<dbReference type="Proteomes" id="UP000185473">
    <property type="component" value="Chromosome"/>
</dbReference>
<dbReference type="OrthoDB" id="2276332at2"/>
<evidence type="ECO:0000313" key="3">
    <source>
        <dbReference type="Proteomes" id="UP000185473"/>
    </source>
</evidence>
<feature type="chain" id="PRO_5038543664" evidence="1">
    <location>
        <begin position="25"/>
        <end position="495"/>
    </location>
</feature>
<dbReference type="EMBL" id="CP014332">
    <property type="protein sequence ID" value="APS41601.1"/>
    <property type="molecule type" value="Genomic_DNA"/>
</dbReference>
<name>A0A1L6RAL5_9LACO</name>
<dbReference type="KEGG" id="wjo:FOL01_0742"/>
<keyword evidence="1" id="KW-0732">Signal</keyword>
<evidence type="ECO:0000313" key="2">
    <source>
        <dbReference type="EMBL" id="APS41601.1"/>
    </source>
</evidence>
<dbReference type="AlphaFoldDB" id="A0A1L6RAL5"/>
<organism evidence="2 3">
    <name type="scientific">Weissella jogaejeotgali</name>
    <dbReference type="NCBI Taxonomy" id="1631871"/>
    <lineage>
        <taxon>Bacteria</taxon>
        <taxon>Bacillati</taxon>
        <taxon>Bacillota</taxon>
        <taxon>Bacilli</taxon>
        <taxon>Lactobacillales</taxon>
        <taxon>Lactobacillaceae</taxon>
        <taxon>Weissella</taxon>
    </lineage>
</organism>
<sequence>MKYLKTLLAFSTFFVMAFCVPNHAIYGQTNNTVVSMDLKQNIQLQTGSDQIKGTIYDDNEKGAVAYTLIVKNQKDTLLKKSVILNQAFTAKLSRSLRKNDHITVSLQDKSGHAVANTKWMKQAQWQVLSKPKGKVKTSNWSNIFKNSRIAPKKYRVVQAPDTGMSYLKKPKYTTAKSKFSTLQANDRSVSPIKGYQTALLLPTVSTKLVNWQLPQGSVMHGRYLYVMYESEKRKNYGRIVRYDIQQLQALGVWQSGQADRLRSLEKRINQNRFATTNDDRLIQAIKVGPEFHMGHGQAVAYNAKDNHLWLITLAKKSRQQRLVRIKLDTLYPSDQHKFTFRDPKNHQSFHGEQTFSMDDDGNVAIVSMISNKTKKQLAAKNIKAGDLMLYRGNIRHGKLQMYMSRTVVRNKPGYFGQFLSVNNQADQLFYLTDGAYYALPASKWARGELNKSDIKSGVYVSPKQATREFESQFWDQNGRSYLIVNRGAEIMHEIR</sequence>